<evidence type="ECO:0000313" key="1">
    <source>
        <dbReference type="EMBL" id="KKL48008.1"/>
    </source>
</evidence>
<accession>A0A0F9CF59</accession>
<organism evidence="1">
    <name type="scientific">marine sediment metagenome</name>
    <dbReference type="NCBI Taxonomy" id="412755"/>
    <lineage>
        <taxon>unclassified sequences</taxon>
        <taxon>metagenomes</taxon>
        <taxon>ecological metagenomes</taxon>
    </lineage>
</organism>
<dbReference type="EMBL" id="LAZR01033462">
    <property type="protein sequence ID" value="KKL48008.1"/>
    <property type="molecule type" value="Genomic_DNA"/>
</dbReference>
<proteinExistence type="predicted"/>
<gene>
    <name evidence="1" type="ORF">LCGC14_2329830</name>
</gene>
<dbReference type="AlphaFoldDB" id="A0A0F9CF59"/>
<sequence>MVYAKRIKIGKYLRGVYNLSPITDKEPFFSKIGCPCCSDDLAGERYTFTAIVGKSHDGERIELNCCVDCYVWLFT</sequence>
<protein>
    <submittedName>
        <fullName evidence="1">Uncharacterized protein</fullName>
    </submittedName>
</protein>
<name>A0A0F9CF59_9ZZZZ</name>
<reference evidence="1" key="1">
    <citation type="journal article" date="2015" name="Nature">
        <title>Complex archaea that bridge the gap between prokaryotes and eukaryotes.</title>
        <authorList>
            <person name="Spang A."/>
            <person name="Saw J.H."/>
            <person name="Jorgensen S.L."/>
            <person name="Zaremba-Niedzwiedzka K."/>
            <person name="Martijn J."/>
            <person name="Lind A.E."/>
            <person name="van Eijk R."/>
            <person name="Schleper C."/>
            <person name="Guy L."/>
            <person name="Ettema T.J."/>
        </authorList>
    </citation>
    <scope>NUCLEOTIDE SEQUENCE</scope>
</reference>
<comment type="caution">
    <text evidence="1">The sequence shown here is derived from an EMBL/GenBank/DDBJ whole genome shotgun (WGS) entry which is preliminary data.</text>
</comment>